<dbReference type="HOGENOM" id="CLU_003224_1_0_1"/>
<keyword evidence="6" id="KW-0963">Cytoplasm</keyword>
<dbReference type="GO" id="GO:0036503">
    <property type="term" value="P:ERAD pathway"/>
    <property type="evidence" value="ECO:0007669"/>
    <property type="project" value="InterPro"/>
</dbReference>
<dbReference type="PANTHER" id="PTHR13931">
    <property type="entry name" value="UBIQUITINATION FACTOR E4"/>
    <property type="match status" value="1"/>
</dbReference>
<dbReference type="Pfam" id="PF04564">
    <property type="entry name" value="U-box"/>
    <property type="match status" value="1"/>
</dbReference>
<evidence type="ECO:0000256" key="6">
    <source>
        <dbReference type="ARBA" id="ARBA00022490"/>
    </source>
</evidence>
<dbReference type="GO" id="GO:0000151">
    <property type="term" value="C:ubiquitin ligase complex"/>
    <property type="evidence" value="ECO:0007669"/>
    <property type="project" value="InterPro"/>
</dbReference>
<dbReference type="InterPro" id="IPR045132">
    <property type="entry name" value="UBE4"/>
</dbReference>
<dbReference type="Pfam" id="PF10408">
    <property type="entry name" value="Ufd2P_core"/>
    <property type="match status" value="1"/>
</dbReference>
<feature type="domain" description="U-box" evidence="12">
    <location>
        <begin position="951"/>
        <end position="1024"/>
    </location>
</feature>
<dbReference type="CDD" id="cd16657">
    <property type="entry name" value="RING-Ubox_UBE4A"/>
    <property type="match status" value="1"/>
</dbReference>
<dbReference type="STRING" id="225164.V3Z8F1"/>
<comment type="similarity">
    <text evidence="4">Belongs to the ubiquitin conjugation factor E4 family.</text>
</comment>
<dbReference type="RefSeq" id="XP_009062122.1">
    <property type="nucleotide sequence ID" value="XM_009063874.1"/>
</dbReference>
<evidence type="ECO:0000256" key="11">
    <source>
        <dbReference type="ARBA" id="ARBA00040077"/>
    </source>
</evidence>
<accession>V3Z8F1</accession>
<dbReference type="CTD" id="20246226"/>
<evidence type="ECO:0000259" key="12">
    <source>
        <dbReference type="PROSITE" id="PS51698"/>
    </source>
</evidence>
<evidence type="ECO:0000256" key="1">
    <source>
        <dbReference type="ARBA" id="ARBA00000900"/>
    </source>
</evidence>
<dbReference type="InterPro" id="IPR019474">
    <property type="entry name" value="Ub_conjug_fac_E4_core"/>
</dbReference>
<name>V3Z8F1_LOTGI</name>
<keyword evidence="9" id="KW-0007">Acetylation</keyword>
<dbReference type="UniPathway" id="UPA00143"/>
<evidence type="ECO:0000313" key="13">
    <source>
        <dbReference type="EMBL" id="ESO87173.1"/>
    </source>
</evidence>
<comment type="catalytic activity">
    <reaction evidence="1">
        <text>S-ubiquitinyl-[E2 ubiquitin-conjugating enzyme]-L-cysteine + [acceptor protein]-L-lysine = [E2 ubiquitin-conjugating enzyme]-L-cysteine + N(6)-ubiquitinyl-[acceptor protein]-L-lysine.</text>
        <dbReference type="EC" id="2.3.2.27"/>
    </reaction>
</comment>
<dbReference type="FunFam" id="3.30.40.10:FF:000055">
    <property type="entry name" value="Ubiquitin conjugation factor e4 a"/>
    <property type="match status" value="1"/>
</dbReference>
<evidence type="ECO:0000256" key="10">
    <source>
        <dbReference type="ARBA" id="ARBA00037624"/>
    </source>
</evidence>
<reference evidence="13 14" key="1">
    <citation type="journal article" date="2013" name="Nature">
        <title>Insights into bilaterian evolution from three spiralian genomes.</title>
        <authorList>
            <person name="Simakov O."/>
            <person name="Marletaz F."/>
            <person name="Cho S.J."/>
            <person name="Edsinger-Gonzales E."/>
            <person name="Havlak P."/>
            <person name="Hellsten U."/>
            <person name="Kuo D.H."/>
            <person name="Larsson T."/>
            <person name="Lv J."/>
            <person name="Arendt D."/>
            <person name="Savage R."/>
            <person name="Osoegawa K."/>
            <person name="de Jong P."/>
            <person name="Grimwood J."/>
            <person name="Chapman J.A."/>
            <person name="Shapiro H."/>
            <person name="Aerts A."/>
            <person name="Otillar R.P."/>
            <person name="Terry A.Y."/>
            <person name="Boore J.L."/>
            <person name="Grigoriev I.V."/>
            <person name="Lindberg D.R."/>
            <person name="Seaver E.C."/>
            <person name="Weisblat D.A."/>
            <person name="Putnam N.H."/>
            <person name="Rokhsar D.S."/>
        </authorList>
    </citation>
    <scope>NUCLEOTIDE SEQUENCE [LARGE SCALE GENOMIC DNA]</scope>
</reference>
<gene>
    <name evidence="13" type="ORF">LOTGIDRAFT_210561</name>
</gene>
<dbReference type="GO" id="GO:0006511">
    <property type="term" value="P:ubiquitin-dependent protein catabolic process"/>
    <property type="evidence" value="ECO:0007669"/>
    <property type="project" value="InterPro"/>
</dbReference>
<dbReference type="Proteomes" id="UP000030746">
    <property type="component" value="Unassembled WGS sequence"/>
</dbReference>
<dbReference type="GO" id="GO:0005634">
    <property type="term" value="C:nucleus"/>
    <property type="evidence" value="ECO:0007669"/>
    <property type="project" value="TreeGrafter"/>
</dbReference>
<evidence type="ECO:0000256" key="9">
    <source>
        <dbReference type="ARBA" id="ARBA00022990"/>
    </source>
</evidence>
<dbReference type="SMART" id="SM00504">
    <property type="entry name" value="Ubox"/>
    <property type="match status" value="1"/>
</dbReference>
<dbReference type="AlphaFoldDB" id="V3Z8F1"/>
<dbReference type="GeneID" id="20246226"/>
<dbReference type="OMA" id="WLTEIAM"/>
<evidence type="ECO:0000256" key="5">
    <source>
        <dbReference type="ARBA" id="ARBA00012483"/>
    </source>
</evidence>
<dbReference type="EMBL" id="KB202953">
    <property type="protein sequence ID" value="ESO87173.1"/>
    <property type="molecule type" value="Genomic_DNA"/>
</dbReference>
<dbReference type="GO" id="GO:0005737">
    <property type="term" value="C:cytoplasm"/>
    <property type="evidence" value="ECO:0007669"/>
    <property type="project" value="UniProtKB-SubCell"/>
</dbReference>
<organism evidence="13 14">
    <name type="scientific">Lottia gigantea</name>
    <name type="common">Giant owl limpet</name>
    <dbReference type="NCBI Taxonomy" id="225164"/>
    <lineage>
        <taxon>Eukaryota</taxon>
        <taxon>Metazoa</taxon>
        <taxon>Spiralia</taxon>
        <taxon>Lophotrochozoa</taxon>
        <taxon>Mollusca</taxon>
        <taxon>Gastropoda</taxon>
        <taxon>Patellogastropoda</taxon>
        <taxon>Lottioidea</taxon>
        <taxon>Lottiidae</taxon>
        <taxon>Lottia</taxon>
    </lineage>
</organism>
<sequence>MENNQRLVENPFAALFPSLSEAQQFSSEKHIEKGNTERSPTEGQSVEIKLEINKLIEDIFLLTLDKDYDDGKKGCTHLKELAEILSDQTWLDMENLSQAVFERLMIESPEEFLVPSTSSNLTANEPLVLNYLSQCYDRLINIQLNSQKEELKPCLKECKNVIILNTKTCLLQTELFPSQNLYQQFIDLYLLESGAIFGDDNSNITEYFLQVLQSIIDDRDCNIDDVTYPIFDLIKDKFTKMVLVSADKTQYIHLCKFFTKLPALALSFMKYNSPKDWKSGKSYETTLLGSMLSLTCIPKNEAGPYDFFNDPSSYRKHIHDNTESNIWAELVTLNEKIHLLVYSLIKVSADIKHLVLKWIGKCLEANQGRTKIWSNQMPQLFNQLYSSEGFCLNLNYLLLKLCQPFCEPMSVKLLKIQCNYVKATSSDENDIKTRGIHSGGLKEETCLIPVKEGEDINIDNTETYNFITECFFMAQQCTNLGFHTVHTKFTKLNQDLHRVQRLYQDVRPQAASEDVEPIRSIKAQMEKGMTLFLSMKAALTIPQLLEMSLNLHIATATWLSQMAIDDGVSEMQQVKLPLPQHVPHSLKLIPEFVMGNLNDFILFLHRFQDELFEYAGEKVKYFMTLILVFMGNPERMNNPHLRAELADTLSSLMPPDPNSKSGGGGLFHREKLFSEHELIDHLADKLLHVFVSIEMTGQSVEFEQKFNYRRPMYIVLEYIWNIDVHKQAIKELSDYAERNIEYPEAPLFLRFINLLINDAIFLLDEALSYMMQIKEKQQEKERGDWENLESRQRQQTEQNFQLLGNIARYHNVMANYTIHSLELLTREIKSIFCNNTMVDRIAAMLNYFLVHLVGPKQKNFNVKDKNDYEFKPQQIVSDICKIYLNLGENDDFCMAVSNDGRSYSTELFPKTIQVLQKIGTDPVVISDFLGLDDKIRGMQEKTQAEDDLVEEAPEEFLDPILGSLMKDPVLLPTSNTIVDRAVISRHILSDQSDPFNRAPLTMDMVVPQTDLKLKIEEWRKSKLS</sequence>
<comment type="subcellular location">
    <subcellularLocation>
        <location evidence="2">Cytoplasm</location>
    </subcellularLocation>
</comment>
<dbReference type="PANTHER" id="PTHR13931:SF16">
    <property type="entry name" value="UBIQUITIN CONJUGATION FACTOR E4 A"/>
    <property type="match status" value="1"/>
</dbReference>
<dbReference type="OrthoDB" id="20295at2759"/>
<evidence type="ECO:0000313" key="14">
    <source>
        <dbReference type="Proteomes" id="UP000030746"/>
    </source>
</evidence>
<dbReference type="Gene3D" id="3.30.40.10">
    <property type="entry name" value="Zinc/RING finger domain, C3HC4 (zinc finger)"/>
    <property type="match status" value="1"/>
</dbReference>
<dbReference type="EC" id="2.3.2.27" evidence="5"/>
<dbReference type="GO" id="GO:0034450">
    <property type="term" value="F:ubiquitin-ubiquitin ligase activity"/>
    <property type="evidence" value="ECO:0007669"/>
    <property type="project" value="InterPro"/>
</dbReference>
<dbReference type="InterPro" id="IPR003613">
    <property type="entry name" value="Ubox_domain"/>
</dbReference>
<dbReference type="GO" id="GO:0000209">
    <property type="term" value="P:protein polyubiquitination"/>
    <property type="evidence" value="ECO:0007669"/>
    <property type="project" value="TreeGrafter"/>
</dbReference>
<dbReference type="InterPro" id="IPR013083">
    <property type="entry name" value="Znf_RING/FYVE/PHD"/>
</dbReference>
<evidence type="ECO:0000256" key="3">
    <source>
        <dbReference type="ARBA" id="ARBA00004906"/>
    </source>
</evidence>
<protein>
    <recommendedName>
        <fullName evidence="11">Ubiquitin conjugation factor E4 A</fullName>
        <ecNumber evidence="5">2.3.2.27</ecNumber>
    </recommendedName>
</protein>
<dbReference type="PROSITE" id="PS51698">
    <property type="entry name" value="U_BOX"/>
    <property type="match status" value="1"/>
</dbReference>
<evidence type="ECO:0000256" key="4">
    <source>
        <dbReference type="ARBA" id="ARBA00007434"/>
    </source>
</evidence>
<keyword evidence="8" id="KW-0833">Ubl conjugation pathway</keyword>
<evidence type="ECO:0000256" key="7">
    <source>
        <dbReference type="ARBA" id="ARBA00022679"/>
    </source>
</evidence>
<evidence type="ECO:0000256" key="8">
    <source>
        <dbReference type="ARBA" id="ARBA00022786"/>
    </source>
</evidence>
<dbReference type="SUPFAM" id="SSF57850">
    <property type="entry name" value="RING/U-box"/>
    <property type="match status" value="1"/>
</dbReference>
<keyword evidence="7" id="KW-0808">Transferase</keyword>
<dbReference type="KEGG" id="lgi:LOTGIDRAFT_210561"/>
<evidence type="ECO:0000256" key="2">
    <source>
        <dbReference type="ARBA" id="ARBA00004496"/>
    </source>
</evidence>
<proteinExistence type="inferred from homology"/>
<comment type="function">
    <text evidence="10">Ubiquitin-protein ligase that probably functions as an E3 ligase in conjunction with specific E1 and E2 ligases. May also function as an E4 ligase mediating the assembly of polyubiquitin chains on substrates ubiquitinated by another E3 ubiquitin ligase. Mediates 'Lys-48'-linked polyubiquitination of substrates.</text>
</comment>
<comment type="pathway">
    <text evidence="3">Protein modification; protein ubiquitination.</text>
</comment>
<keyword evidence="14" id="KW-1185">Reference proteome</keyword>